<evidence type="ECO:0000256" key="3">
    <source>
        <dbReference type="ARBA" id="ARBA00022490"/>
    </source>
</evidence>
<dbReference type="OrthoDB" id="9809796at2"/>
<organism evidence="13 14">
    <name type="scientific">Flexistipes sinusarabici (strain ATCC 49648 / DSM 4947 / MAS 10)</name>
    <dbReference type="NCBI Taxonomy" id="717231"/>
    <lineage>
        <taxon>Bacteria</taxon>
        <taxon>Pseudomonadati</taxon>
        <taxon>Deferribacterota</taxon>
        <taxon>Deferribacteres</taxon>
        <taxon>Deferribacterales</taxon>
        <taxon>Flexistipitaceae</taxon>
        <taxon>Flexistipes</taxon>
    </lineage>
</organism>
<sequence>MKYALLGYGVSGRGAEKLLKSRDISQVDIYDDTIKSYPSVSSCNFDKYDKVIVSPGIAPDKVNIPANKVTSEVEIAYENLPSEAKIVGVTGTNGKSTITYLTWQILQQMGADAVYCGNIGRTFSKVAIEGDYDIYVVELSSYQIDLLKNFRMDAFCICNVTPDHLDRYRDIKNYAASKLAALKFVKAKRSYLLDSPVFENFNISKSVNFIDPEMKKFPVIKNDILDFGRFYADTRSYPLSGWHNLLNLAFAMCLADEVYGLQGDVSAIVSSLQSLEHRCEKFAESKGVQYINDSKSTNPESTITALNALSGNVILLMGGRIKNADYSETAKPINKVVKKLVLFGEAADSLNRQLEGYFDVETLVCTSIDEAVDIALLSAKSGDTVLLSPGCSSFDSFHNFEERGKYFKNRVNEKLKRCGLNV</sequence>
<dbReference type="EC" id="6.3.2.9" evidence="9 10"/>
<evidence type="ECO:0000259" key="11">
    <source>
        <dbReference type="Pfam" id="PF02875"/>
    </source>
</evidence>
<dbReference type="InterPro" id="IPR036615">
    <property type="entry name" value="Mur_ligase_C_dom_sf"/>
</dbReference>
<dbReference type="InterPro" id="IPR005762">
    <property type="entry name" value="MurD"/>
</dbReference>
<dbReference type="Pfam" id="PF02875">
    <property type="entry name" value="Mur_ligase_C"/>
    <property type="match status" value="1"/>
</dbReference>
<protein>
    <recommendedName>
        <fullName evidence="9 10">UDP-N-acetylmuramoylalanine--D-glutamate ligase</fullName>
        <ecNumber evidence="9 10">6.3.2.9</ecNumber>
    </recommendedName>
    <alternativeName>
        <fullName evidence="9">D-glutamic acid-adding enzyme</fullName>
    </alternativeName>
    <alternativeName>
        <fullName evidence="9">UDP-N-acetylmuramoyl-L-alanyl-D-glutamate synthetase</fullName>
    </alternativeName>
</protein>
<keyword evidence="9 10" id="KW-0961">Cell wall biogenesis/degradation</keyword>
<comment type="function">
    <text evidence="9 10">Cell wall formation. Catalyzes the addition of glutamate to the nucleotide precursor UDP-N-acetylmuramoyl-L-alanine (UMA).</text>
</comment>
<evidence type="ECO:0000256" key="9">
    <source>
        <dbReference type="HAMAP-Rule" id="MF_00639"/>
    </source>
</evidence>
<comment type="pathway">
    <text evidence="2 9 10">Cell wall biogenesis; peptidoglycan biosynthesis.</text>
</comment>
<name>F8E9J9_FLESM</name>
<dbReference type="Gene3D" id="3.90.190.20">
    <property type="entry name" value="Mur ligase, C-terminal domain"/>
    <property type="match status" value="1"/>
</dbReference>
<evidence type="ECO:0000313" key="13">
    <source>
        <dbReference type="EMBL" id="AEI15328.1"/>
    </source>
</evidence>
<dbReference type="EMBL" id="CP002858">
    <property type="protein sequence ID" value="AEI15328.1"/>
    <property type="molecule type" value="Genomic_DNA"/>
</dbReference>
<dbReference type="eggNOG" id="COG0771">
    <property type="taxonomic scope" value="Bacteria"/>
</dbReference>
<evidence type="ECO:0000256" key="5">
    <source>
        <dbReference type="ARBA" id="ARBA00022618"/>
    </source>
</evidence>
<dbReference type="InterPro" id="IPR018109">
    <property type="entry name" value="Folylpolyglutamate_synth_CS"/>
</dbReference>
<keyword evidence="9 10" id="KW-0573">Peptidoglycan synthesis</keyword>
<keyword evidence="7 9" id="KW-0067">ATP-binding</keyword>
<dbReference type="STRING" id="717231.Flexsi_1681"/>
<dbReference type="GO" id="GO:0008360">
    <property type="term" value="P:regulation of cell shape"/>
    <property type="evidence" value="ECO:0007669"/>
    <property type="project" value="UniProtKB-KW"/>
</dbReference>
<dbReference type="KEGG" id="fsi:Flexsi_1681"/>
<dbReference type="GO" id="GO:0004326">
    <property type="term" value="F:tetrahydrofolylpolyglutamate synthase activity"/>
    <property type="evidence" value="ECO:0007669"/>
    <property type="project" value="InterPro"/>
</dbReference>
<evidence type="ECO:0000256" key="8">
    <source>
        <dbReference type="ARBA" id="ARBA00023306"/>
    </source>
</evidence>
<comment type="subcellular location">
    <subcellularLocation>
        <location evidence="1 9 10">Cytoplasm</location>
    </subcellularLocation>
</comment>
<dbReference type="Proteomes" id="UP000006621">
    <property type="component" value="Chromosome"/>
</dbReference>
<dbReference type="GO" id="GO:0005737">
    <property type="term" value="C:cytoplasm"/>
    <property type="evidence" value="ECO:0007669"/>
    <property type="project" value="UniProtKB-SubCell"/>
</dbReference>
<accession>F8E9J9</accession>
<evidence type="ECO:0000256" key="2">
    <source>
        <dbReference type="ARBA" id="ARBA00004752"/>
    </source>
</evidence>
<dbReference type="SUPFAM" id="SSF53623">
    <property type="entry name" value="MurD-like peptide ligases, catalytic domain"/>
    <property type="match status" value="1"/>
</dbReference>
<dbReference type="NCBIfam" id="TIGR01087">
    <property type="entry name" value="murD"/>
    <property type="match status" value="1"/>
</dbReference>
<evidence type="ECO:0000313" key="14">
    <source>
        <dbReference type="Proteomes" id="UP000006621"/>
    </source>
</evidence>
<dbReference type="InterPro" id="IPR036565">
    <property type="entry name" value="Mur-like_cat_sf"/>
</dbReference>
<dbReference type="GO" id="GO:0005524">
    <property type="term" value="F:ATP binding"/>
    <property type="evidence" value="ECO:0007669"/>
    <property type="project" value="UniProtKB-UniRule"/>
</dbReference>
<evidence type="ECO:0000256" key="4">
    <source>
        <dbReference type="ARBA" id="ARBA00022598"/>
    </source>
</evidence>
<keyword evidence="3 9" id="KW-0963">Cytoplasm</keyword>
<dbReference type="UniPathway" id="UPA00219"/>
<keyword evidence="9 10" id="KW-0133">Cell shape</keyword>
<evidence type="ECO:0000256" key="1">
    <source>
        <dbReference type="ARBA" id="ARBA00004496"/>
    </source>
</evidence>
<dbReference type="HAMAP" id="MF_00639">
    <property type="entry name" value="MurD"/>
    <property type="match status" value="1"/>
</dbReference>
<dbReference type="RefSeq" id="WP_013886804.1">
    <property type="nucleotide sequence ID" value="NC_015672.1"/>
</dbReference>
<evidence type="ECO:0000256" key="10">
    <source>
        <dbReference type="RuleBase" id="RU003664"/>
    </source>
</evidence>
<feature type="domain" description="Mur ligase central" evidence="12">
    <location>
        <begin position="89"/>
        <end position="201"/>
    </location>
</feature>
<proteinExistence type="inferred from homology"/>
<keyword evidence="5 9" id="KW-0132">Cell division</keyword>
<dbReference type="GO" id="GO:0008764">
    <property type="term" value="F:UDP-N-acetylmuramoylalanine-D-glutamate ligase activity"/>
    <property type="evidence" value="ECO:0007669"/>
    <property type="project" value="UniProtKB-UniRule"/>
</dbReference>
<dbReference type="AlphaFoldDB" id="F8E9J9"/>
<comment type="catalytic activity">
    <reaction evidence="9 10">
        <text>UDP-N-acetyl-alpha-D-muramoyl-L-alanine + D-glutamate + ATP = UDP-N-acetyl-alpha-D-muramoyl-L-alanyl-D-glutamate + ADP + phosphate + H(+)</text>
        <dbReference type="Rhea" id="RHEA:16429"/>
        <dbReference type="ChEBI" id="CHEBI:15378"/>
        <dbReference type="ChEBI" id="CHEBI:29986"/>
        <dbReference type="ChEBI" id="CHEBI:30616"/>
        <dbReference type="ChEBI" id="CHEBI:43474"/>
        <dbReference type="ChEBI" id="CHEBI:83898"/>
        <dbReference type="ChEBI" id="CHEBI:83900"/>
        <dbReference type="ChEBI" id="CHEBI:456216"/>
        <dbReference type="EC" id="6.3.2.9"/>
    </reaction>
</comment>
<keyword evidence="8 9" id="KW-0131">Cell cycle</keyword>
<dbReference type="GO" id="GO:0071555">
    <property type="term" value="P:cell wall organization"/>
    <property type="evidence" value="ECO:0007669"/>
    <property type="project" value="UniProtKB-KW"/>
</dbReference>
<dbReference type="GO" id="GO:0051301">
    <property type="term" value="P:cell division"/>
    <property type="evidence" value="ECO:0007669"/>
    <property type="project" value="UniProtKB-KW"/>
</dbReference>
<feature type="binding site" evidence="9">
    <location>
        <begin position="91"/>
        <end position="97"/>
    </location>
    <ligand>
        <name>ATP</name>
        <dbReference type="ChEBI" id="CHEBI:30616"/>
    </ligand>
</feature>
<reference evidence="14" key="2">
    <citation type="submission" date="2011-06" db="EMBL/GenBank/DDBJ databases">
        <title>The complete genome of Flexistipes sinusarabici DSM 4947.</title>
        <authorList>
            <person name="Lucas S."/>
            <person name="Han J."/>
            <person name="Lapidus A."/>
            <person name="Bruce D."/>
            <person name="Goodwin L."/>
            <person name="Pitluck S."/>
            <person name="Peters L."/>
            <person name="Kyrpides N."/>
            <person name="Mavromatis K."/>
            <person name="Ivanova N."/>
            <person name="Mikhailova N."/>
            <person name="Chertkov O."/>
            <person name="Detter J.C."/>
            <person name="Tapia R."/>
            <person name="Han C."/>
            <person name="Land M."/>
            <person name="Hauser L."/>
            <person name="Markowitz V."/>
            <person name="Cheng J.-F."/>
            <person name="Hugenholtz P."/>
            <person name="Woyke T."/>
            <person name="Wu D."/>
            <person name="Spring S."/>
            <person name="Schroeder M."/>
            <person name="Brambilla E."/>
            <person name="Klenk H.-P."/>
            <person name="Eisen J.A."/>
        </authorList>
    </citation>
    <scope>NUCLEOTIDE SEQUENCE [LARGE SCALE GENOMIC DNA]</scope>
    <source>
        <strain evidence="14">DSM 4947 / MAS 10</strain>
    </source>
</reference>
<comment type="similarity">
    <text evidence="9">Belongs to the MurCDEF family.</text>
</comment>
<dbReference type="Gene3D" id="3.40.1190.10">
    <property type="entry name" value="Mur-like, catalytic domain"/>
    <property type="match status" value="1"/>
</dbReference>
<dbReference type="HOGENOM" id="CLU_032540_0_0_0"/>
<dbReference type="PROSITE" id="PS01011">
    <property type="entry name" value="FOLYLPOLYGLU_SYNT_1"/>
    <property type="match status" value="1"/>
</dbReference>
<dbReference type="InterPro" id="IPR004101">
    <property type="entry name" value="Mur_ligase_C"/>
</dbReference>
<keyword evidence="4 9" id="KW-0436">Ligase</keyword>
<evidence type="ECO:0000256" key="6">
    <source>
        <dbReference type="ARBA" id="ARBA00022741"/>
    </source>
</evidence>
<dbReference type="GO" id="GO:0009252">
    <property type="term" value="P:peptidoglycan biosynthetic process"/>
    <property type="evidence" value="ECO:0007669"/>
    <property type="project" value="UniProtKB-UniRule"/>
</dbReference>
<gene>
    <name evidence="9" type="primary">murD</name>
    <name evidence="13" type="ordered locus">Flexsi_1681</name>
</gene>
<dbReference type="PANTHER" id="PTHR43692">
    <property type="entry name" value="UDP-N-ACETYLMURAMOYLALANINE--D-GLUTAMATE LIGASE"/>
    <property type="match status" value="1"/>
</dbReference>
<dbReference type="SUPFAM" id="SSF53244">
    <property type="entry name" value="MurD-like peptide ligases, peptide-binding domain"/>
    <property type="match status" value="1"/>
</dbReference>
<keyword evidence="6 9" id="KW-0547">Nucleotide-binding</keyword>
<keyword evidence="14" id="KW-1185">Reference proteome</keyword>
<evidence type="ECO:0000256" key="7">
    <source>
        <dbReference type="ARBA" id="ARBA00022840"/>
    </source>
</evidence>
<dbReference type="InterPro" id="IPR013221">
    <property type="entry name" value="Mur_ligase_cen"/>
</dbReference>
<evidence type="ECO:0000259" key="12">
    <source>
        <dbReference type="Pfam" id="PF08245"/>
    </source>
</evidence>
<dbReference type="PANTHER" id="PTHR43692:SF1">
    <property type="entry name" value="UDP-N-ACETYLMURAMOYLALANINE--D-GLUTAMATE LIGASE"/>
    <property type="match status" value="1"/>
</dbReference>
<feature type="domain" description="Mur ligase C-terminal" evidence="11">
    <location>
        <begin position="277"/>
        <end position="389"/>
    </location>
</feature>
<reference evidence="13 14" key="1">
    <citation type="journal article" date="2011" name="Stand. Genomic Sci.">
        <title>Genome sequence of the moderately thermophilic halophile Flexistipes sinusarabici strain (MAS10).</title>
        <authorList>
            <person name="Lapidus A."/>
            <person name="Chertkov O."/>
            <person name="Nolan M."/>
            <person name="Lucas S."/>
            <person name="Hammon N."/>
            <person name="Deshpande S."/>
            <person name="Cheng J.F."/>
            <person name="Tapia R."/>
            <person name="Han C."/>
            <person name="Goodwin L."/>
            <person name="Pitluck S."/>
            <person name="Liolios K."/>
            <person name="Pagani I."/>
            <person name="Ivanova N."/>
            <person name="Huntemann M."/>
            <person name="Mavromatis K."/>
            <person name="Mikhailova N."/>
            <person name="Pati A."/>
            <person name="Chen A."/>
            <person name="Palaniappan K."/>
            <person name="Land M."/>
            <person name="Hauser L."/>
            <person name="Brambilla E.M."/>
            <person name="Rohde M."/>
            <person name="Abt B."/>
            <person name="Spring S."/>
            <person name="Goker M."/>
            <person name="Bristow J."/>
            <person name="Eisen J.A."/>
            <person name="Markowitz V."/>
            <person name="Hugenholtz P."/>
            <person name="Kyrpides N.C."/>
            <person name="Klenk H.P."/>
            <person name="Woyke T."/>
        </authorList>
    </citation>
    <scope>NUCLEOTIDE SEQUENCE [LARGE SCALE GENOMIC DNA]</scope>
    <source>
        <strain evidence="14">DSM 4947 / MAS 10</strain>
    </source>
</reference>
<dbReference type="Pfam" id="PF08245">
    <property type="entry name" value="Mur_ligase_M"/>
    <property type="match status" value="1"/>
</dbReference>